<keyword evidence="1" id="KW-0812">Transmembrane</keyword>
<feature type="transmembrane region" description="Helical" evidence="1">
    <location>
        <begin position="58"/>
        <end position="82"/>
    </location>
</feature>
<proteinExistence type="predicted"/>
<accession>A0ABP2JY02</accession>
<dbReference type="EMBL" id="ADXF01000631">
    <property type="protein sequence ID" value="EFR87762.1"/>
    <property type="molecule type" value="Genomic_DNA"/>
</dbReference>
<keyword evidence="1" id="KW-0472">Membrane</keyword>
<protein>
    <submittedName>
        <fullName evidence="2">Uncharacterized protein</fullName>
    </submittedName>
</protein>
<reference evidence="2 3" key="1">
    <citation type="journal article" date="2010" name="Microbiol. Resour. Announc.">
        <title>Comparative genomics of the bacterial genus Listeria: Genome evolution is characterized by limited gene acquisition and limited gene loss.</title>
        <authorList>
            <person name="den Bakker H.C."/>
            <person name="Cummings C.A."/>
            <person name="Ferreira V."/>
            <person name="Vatta P."/>
            <person name="Orsi R.H."/>
            <person name="Degoricija L."/>
            <person name="Barker M."/>
            <person name="Petrauskene O."/>
            <person name="Furtado M.R."/>
            <person name="Wiedmann M."/>
        </authorList>
    </citation>
    <scope>NUCLEOTIDE SEQUENCE [LARGE SCALE GENOMIC DNA]</scope>
    <source>
        <strain evidence="2 3">FSL S4-120</strain>
    </source>
</reference>
<keyword evidence="3" id="KW-1185">Reference proteome</keyword>
<gene>
    <name evidence="2" type="ORF">NT05LM_1670</name>
</gene>
<sequence length="147" mass="16843">MLGFFYAISVVLCPEHPLRSNQNFSILPLAKLLVKSAETPVLLREHAQHLLLTTLVHFVLASAFASCLLFLFAVVLVNVFFVRCSDCLRPFTSLLNLHLSIFSLFAYLITLLIVAVHFEKMNCKRCKIIYYKAEFLKTTYYLCINYG</sequence>
<dbReference type="Proteomes" id="UP000003412">
    <property type="component" value="Chromosome"/>
</dbReference>
<keyword evidence="1" id="KW-1133">Transmembrane helix</keyword>
<name>A0ABP2JY02_9LIST</name>
<evidence type="ECO:0000313" key="2">
    <source>
        <dbReference type="EMBL" id="EFR87762.1"/>
    </source>
</evidence>
<evidence type="ECO:0000313" key="3">
    <source>
        <dbReference type="Proteomes" id="UP000003412"/>
    </source>
</evidence>
<comment type="caution">
    <text evidence="2">The sequence shown here is derived from an EMBL/GenBank/DDBJ whole genome shotgun (WGS) entry which is preliminary data.</text>
</comment>
<evidence type="ECO:0000256" key="1">
    <source>
        <dbReference type="SAM" id="Phobius"/>
    </source>
</evidence>
<feature type="transmembrane region" description="Helical" evidence="1">
    <location>
        <begin position="94"/>
        <end position="118"/>
    </location>
</feature>
<organism evidence="2 3">
    <name type="scientific">Listeria marthii FSL S4-120</name>
    <dbReference type="NCBI Taxonomy" id="702457"/>
    <lineage>
        <taxon>Bacteria</taxon>
        <taxon>Bacillati</taxon>
        <taxon>Bacillota</taxon>
        <taxon>Bacilli</taxon>
        <taxon>Bacillales</taxon>
        <taxon>Listeriaceae</taxon>
        <taxon>Listeria</taxon>
    </lineage>
</organism>